<dbReference type="InterPro" id="IPR013121">
    <property type="entry name" value="Fe_red_NAD-bd_6"/>
</dbReference>
<feature type="transmembrane region" description="Helical" evidence="8">
    <location>
        <begin position="168"/>
        <end position="190"/>
    </location>
</feature>
<evidence type="ECO:0000256" key="4">
    <source>
        <dbReference type="ARBA" id="ARBA00022989"/>
    </source>
</evidence>
<keyword evidence="7 8" id="KW-0472">Membrane</keyword>
<reference evidence="11 12" key="1">
    <citation type="journal article" date="2018" name="Sci. Rep.">
        <title>Characterisation of pathogen-specific regions and novel effector candidates in Fusarium oxysporum f. sp. cepae.</title>
        <authorList>
            <person name="Armitage A.D."/>
            <person name="Taylor A."/>
            <person name="Sobczyk M.K."/>
            <person name="Baxter L."/>
            <person name="Greenfield B.P."/>
            <person name="Bates H.J."/>
            <person name="Wilson F."/>
            <person name="Jackson A.C."/>
            <person name="Ott S."/>
            <person name="Harrison R.J."/>
            <person name="Clarkson J.P."/>
        </authorList>
    </citation>
    <scope>NUCLEOTIDE SEQUENCE [LARGE SCALE GENOMIC DNA]</scope>
    <source>
        <strain evidence="11 12">FoC_Fus2</strain>
    </source>
</reference>
<gene>
    <name evidence="11" type="ORF">BFJ65_g9158</name>
</gene>
<feature type="domain" description="Ferric reductase NAD binding" evidence="10">
    <location>
        <begin position="343"/>
        <end position="507"/>
    </location>
</feature>
<dbReference type="CDD" id="cd06186">
    <property type="entry name" value="NOX_Duox_like_FAD_NADP"/>
    <property type="match status" value="1"/>
</dbReference>
<dbReference type="GO" id="GO:0000293">
    <property type="term" value="F:ferric-chelate reductase activity"/>
    <property type="evidence" value="ECO:0007669"/>
    <property type="project" value="TreeGrafter"/>
</dbReference>
<evidence type="ECO:0000256" key="6">
    <source>
        <dbReference type="ARBA" id="ARBA00023065"/>
    </source>
</evidence>
<evidence type="ECO:0000256" key="7">
    <source>
        <dbReference type="ARBA" id="ARBA00023136"/>
    </source>
</evidence>
<feature type="transmembrane region" description="Helical" evidence="8">
    <location>
        <begin position="40"/>
        <end position="59"/>
    </location>
</feature>
<comment type="caution">
    <text evidence="11">The sequence shown here is derived from an EMBL/GenBank/DDBJ whole genome shotgun (WGS) entry which is preliminary data.</text>
</comment>
<feature type="domain" description="Ferric oxidoreductase" evidence="9">
    <location>
        <begin position="77"/>
        <end position="183"/>
    </location>
</feature>
<evidence type="ECO:0008006" key="13">
    <source>
        <dbReference type="Google" id="ProtNLM"/>
    </source>
</evidence>
<dbReference type="SUPFAM" id="SSF52343">
    <property type="entry name" value="Ferredoxin reductase-like, C-terminal NADP-linked domain"/>
    <property type="match status" value="1"/>
</dbReference>
<dbReference type="PANTHER" id="PTHR32361:SF9">
    <property type="entry name" value="FERRIC REDUCTASE TRANSMEMBRANE COMPONENT 3-RELATED"/>
    <property type="match status" value="1"/>
</dbReference>
<keyword evidence="5" id="KW-0560">Oxidoreductase</keyword>
<dbReference type="GO" id="GO:0005886">
    <property type="term" value="C:plasma membrane"/>
    <property type="evidence" value="ECO:0007669"/>
    <property type="project" value="TreeGrafter"/>
</dbReference>
<proteinExistence type="predicted"/>
<evidence type="ECO:0000259" key="10">
    <source>
        <dbReference type="Pfam" id="PF08030"/>
    </source>
</evidence>
<evidence type="ECO:0000256" key="8">
    <source>
        <dbReference type="SAM" id="Phobius"/>
    </source>
</evidence>
<keyword evidence="3 8" id="KW-0812">Transmembrane</keyword>
<dbReference type="Gene3D" id="3.40.50.80">
    <property type="entry name" value="Nucleotide-binding domain of ferredoxin-NADP reductase (FNR) module"/>
    <property type="match status" value="1"/>
</dbReference>
<keyword evidence="2" id="KW-0813">Transport</keyword>
<dbReference type="InterPro" id="IPR013130">
    <property type="entry name" value="Fe3_Rdtase_TM_dom"/>
</dbReference>
<accession>A0A3L6NKZ0</accession>
<evidence type="ECO:0000313" key="11">
    <source>
        <dbReference type="EMBL" id="RKK18867.1"/>
    </source>
</evidence>
<feature type="transmembrane region" description="Helical" evidence="8">
    <location>
        <begin position="142"/>
        <end position="161"/>
    </location>
</feature>
<dbReference type="PANTHER" id="PTHR32361">
    <property type="entry name" value="FERRIC/CUPRIC REDUCTASE TRANSMEMBRANE COMPONENT"/>
    <property type="match status" value="1"/>
</dbReference>
<evidence type="ECO:0000259" key="9">
    <source>
        <dbReference type="Pfam" id="PF01794"/>
    </source>
</evidence>
<feature type="transmembrane region" description="Helical" evidence="8">
    <location>
        <begin position="79"/>
        <end position="101"/>
    </location>
</feature>
<dbReference type="AlphaFoldDB" id="A0A3L6NKZ0"/>
<dbReference type="Pfam" id="PF01794">
    <property type="entry name" value="Ferric_reduct"/>
    <property type="match status" value="1"/>
</dbReference>
<protein>
    <recommendedName>
        <fullName evidence="13">FAD-binding FR-type domain-containing protein</fullName>
    </recommendedName>
</protein>
<comment type="subcellular location">
    <subcellularLocation>
        <location evidence="1">Membrane</location>
        <topology evidence="1">Multi-pass membrane protein</topology>
    </subcellularLocation>
</comment>
<sequence length="593" mass="67834">MKLFRKVWAYIRHPRKFLRLAGKTSKLILRSAYTNCDGKTITYGHLVLLVIWITANVVFDLDLKWLSPLGPPARRAGLAAVLNLIMVILGGRTCYIADLFGISLQFYYLLHHWMARVAFLQSLVHAGIRVRQQERWTSVSGIGMASGLIFILINLSSIYYVRKKHIVSFIWCHRLLGCAFLGLLLAHLWLVESHTWLVESPTAAVTMLCIAGISVLSMLYRWARSQKAQVDVSRCCLEIKSPRVQVMVDTQATRVTFRLPRDTAIYPGAYFYIFNEHEPFWRRYLGTPMAVYDWTSSKLSSNEDFASELVFLVEDSPSQTPLLQNNRLAIDGPYGRNLRLEKYDHVFLLAEGIGIASVLPFASALARRRLYDNERKASAASGSNERLYLDRTRRVTLIWAMEQNSQLEWARHEMDQLMNLDPKSFLHVWLYQPTEPDHRHVFPRLAEVQQELETCKSFPKHCKISYVPENRWSEALRHQLSGAMETAPGTKAAAMCGTPAFRTIVENITKEYPRVDLYGLEHQPVRRRKPIVALSEDVGRQLAPEHHALPVLPPIQHTTHLHTEGSLSGSIIVEEYEMRSMSRKRQLTGNVAA</sequence>
<feature type="transmembrane region" description="Helical" evidence="8">
    <location>
        <begin position="113"/>
        <end position="130"/>
    </location>
</feature>
<keyword evidence="6" id="KW-0406">Ion transport</keyword>
<feature type="transmembrane region" description="Helical" evidence="8">
    <location>
        <begin position="202"/>
        <end position="220"/>
    </location>
</feature>
<evidence type="ECO:0000313" key="12">
    <source>
        <dbReference type="Proteomes" id="UP000270866"/>
    </source>
</evidence>
<organism evidence="11 12">
    <name type="scientific">Fusarium oxysporum f. sp. cepae</name>
    <dbReference type="NCBI Taxonomy" id="396571"/>
    <lineage>
        <taxon>Eukaryota</taxon>
        <taxon>Fungi</taxon>
        <taxon>Dikarya</taxon>
        <taxon>Ascomycota</taxon>
        <taxon>Pezizomycotina</taxon>
        <taxon>Sordariomycetes</taxon>
        <taxon>Hypocreomycetidae</taxon>
        <taxon>Hypocreales</taxon>
        <taxon>Nectriaceae</taxon>
        <taxon>Fusarium</taxon>
        <taxon>Fusarium oxysporum species complex</taxon>
    </lineage>
</organism>
<dbReference type="GO" id="GO:0006879">
    <property type="term" value="P:intracellular iron ion homeostasis"/>
    <property type="evidence" value="ECO:0007669"/>
    <property type="project" value="TreeGrafter"/>
</dbReference>
<name>A0A3L6NKZ0_FUSOX</name>
<feature type="transmembrane region" description="Helical" evidence="8">
    <location>
        <begin position="346"/>
        <end position="366"/>
    </location>
</feature>
<dbReference type="InterPro" id="IPR039261">
    <property type="entry name" value="FNR_nucleotide-bd"/>
</dbReference>
<dbReference type="GO" id="GO:0006826">
    <property type="term" value="P:iron ion transport"/>
    <property type="evidence" value="ECO:0007669"/>
    <property type="project" value="TreeGrafter"/>
</dbReference>
<dbReference type="EMBL" id="MRCU01000005">
    <property type="protein sequence ID" value="RKK18867.1"/>
    <property type="molecule type" value="Genomic_DNA"/>
</dbReference>
<dbReference type="InterPro" id="IPR051410">
    <property type="entry name" value="Ferric/Cupric_Reductase"/>
</dbReference>
<keyword evidence="4 8" id="KW-1133">Transmembrane helix</keyword>
<evidence type="ECO:0000256" key="2">
    <source>
        <dbReference type="ARBA" id="ARBA00022448"/>
    </source>
</evidence>
<evidence type="ECO:0000256" key="1">
    <source>
        <dbReference type="ARBA" id="ARBA00004141"/>
    </source>
</evidence>
<dbReference type="GO" id="GO:0015677">
    <property type="term" value="P:copper ion import"/>
    <property type="evidence" value="ECO:0007669"/>
    <property type="project" value="TreeGrafter"/>
</dbReference>
<dbReference type="Pfam" id="PF08030">
    <property type="entry name" value="NAD_binding_6"/>
    <property type="match status" value="1"/>
</dbReference>
<evidence type="ECO:0000256" key="3">
    <source>
        <dbReference type="ARBA" id="ARBA00022692"/>
    </source>
</evidence>
<evidence type="ECO:0000256" key="5">
    <source>
        <dbReference type="ARBA" id="ARBA00023002"/>
    </source>
</evidence>
<dbReference type="Proteomes" id="UP000270866">
    <property type="component" value="Unassembled WGS sequence"/>
</dbReference>